<dbReference type="RefSeq" id="WP_086743596.1">
    <property type="nucleotide sequence ID" value="NZ_MWPV01000002.1"/>
</dbReference>
<evidence type="ECO:0000256" key="3">
    <source>
        <dbReference type="ARBA" id="ARBA00022643"/>
    </source>
</evidence>
<keyword evidence="7" id="KW-1185">Reference proteome</keyword>
<dbReference type="Pfam" id="PF00258">
    <property type="entry name" value="Flavodoxin_1"/>
    <property type="match status" value="1"/>
</dbReference>
<evidence type="ECO:0000313" key="7">
    <source>
        <dbReference type="Proteomes" id="UP000194841"/>
    </source>
</evidence>
<reference evidence="6 7" key="1">
    <citation type="submission" date="2017-02" db="EMBL/GenBank/DDBJ databases">
        <title>Pseudoalteromonas ulvae TC14 Genome.</title>
        <authorList>
            <person name="Molmeret M."/>
        </authorList>
    </citation>
    <scope>NUCLEOTIDE SEQUENCE [LARGE SCALE GENOMIC DNA]</scope>
    <source>
        <strain evidence="6">TC14</strain>
    </source>
</reference>
<dbReference type="InterPro" id="IPR008254">
    <property type="entry name" value="Flavodoxin/NO_synth"/>
</dbReference>
<keyword evidence="4" id="KW-0249">Electron transport</keyword>
<dbReference type="GO" id="GO:0050660">
    <property type="term" value="F:flavin adenine dinucleotide binding"/>
    <property type="evidence" value="ECO:0007669"/>
    <property type="project" value="TreeGrafter"/>
</dbReference>
<protein>
    <submittedName>
        <fullName evidence="6">Flavodoxin</fullName>
    </submittedName>
</protein>
<gene>
    <name evidence="6" type="ORF">B1199_08095</name>
</gene>
<dbReference type="OrthoDB" id="359268at2"/>
<dbReference type="PROSITE" id="PS50902">
    <property type="entry name" value="FLAVODOXIN_LIKE"/>
    <property type="match status" value="1"/>
</dbReference>
<evidence type="ECO:0000256" key="1">
    <source>
        <dbReference type="ARBA" id="ARBA00001917"/>
    </source>
</evidence>
<organism evidence="6 7">
    <name type="scientific">Pseudoalteromonas ulvae</name>
    <dbReference type="NCBI Taxonomy" id="107327"/>
    <lineage>
        <taxon>Bacteria</taxon>
        <taxon>Pseudomonadati</taxon>
        <taxon>Pseudomonadota</taxon>
        <taxon>Gammaproteobacteria</taxon>
        <taxon>Alteromonadales</taxon>
        <taxon>Pseudoalteromonadaceae</taxon>
        <taxon>Pseudoalteromonas</taxon>
    </lineage>
</organism>
<dbReference type="GO" id="GO:0005829">
    <property type="term" value="C:cytosol"/>
    <property type="evidence" value="ECO:0007669"/>
    <property type="project" value="TreeGrafter"/>
</dbReference>
<accession>A0A244CRU1</accession>
<dbReference type="EMBL" id="MWPV01000002">
    <property type="protein sequence ID" value="OUL58288.1"/>
    <property type="molecule type" value="Genomic_DNA"/>
</dbReference>
<evidence type="ECO:0000256" key="4">
    <source>
        <dbReference type="ARBA" id="ARBA00022982"/>
    </source>
</evidence>
<comment type="caution">
    <text evidence="6">The sequence shown here is derived from an EMBL/GenBank/DDBJ whole genome shotgun (WGS) entry which is preliminary data.</text>
</comment>
<dbReference type="PANTHER" id="PTHR19384:SF128">
    <property type="entry name" value="NADPH OXIDOREDUCTASE A"/>
    <property type="match status" value="1"/>
</dbReference>
<sequence length="149" mass="16385">MAKISVLVGTVYGSEKALSEQLIAKIHSEGHEAEVLHEYSVEAIKQSHVLLCVTSTTGQGEIPDDLAPLIEQLQRLQPSLTTKRFAVIGLGDSSYGETFCGAGRQVDKVFEQLSAQRILPRLEIDACEYFEPDKPALVWLKTFLQQLAG</sequence>
<dbReference type="GO" id="GO:0016491">
    <property type="term" value="F:oxidoreductase activity"/>
    <property type="evidence" value="ECO:0007669"/>
    <property type="project" value="TreeGrafter"/>
</dbReference>
<dbReference type="AlphaFoldDB" id="A0A244CRU1"/>
<keyword evidence="3" id="KW-0288">FMN</keyword>
<evidence type="ECO:0000256" key="2">
    <source>
        <dbReference type="ARBA" id="ARBA00022630"/>
    </source>
</evidence>
<dbReference type="PRINTS" id="PR00369">
    <property type="entry name" value="FLAVODOXIN"/>
</dbReference>
<comment type="cofactor">
    <cofactor evidence="1">
        <name>FMN</name>
        <dbReference type="ChEBI" id="CHEBI:58210"/>
    </cofactor>
</comment>
<keyword evidence="2" id="KW-0285">Flavoprotein</keyword>
<keyword evidence="4" id="KW-0813">Transport</keyword>
<proteinExistence type="predicted"/>
<dbReference type="SUPFAM" id="SSF52218">
    <property type="entry name" value="Flavoproteins"/>
    <property type="match status" value="1"/>
</dbReference>
<evidence type="ECO:0000313" key="6">
    <source>
        <dbReference type="EMBL" id="OUL58288.1"/>
    </source>
</evidence>
<dbReference type="PANTHER" id="PTHR19384">
    <property type="entry name" value="NITRIC OXIDE SYNTHASE-RELATED"/>
    <property type="match status" value="1"/>
</dbReference>
<name>A0A244CRU1_PSEDV</name>
<dbReference type="InterPro" id="IPR029039">
    <property type="entry name" value="Flavoprotein-like_sf"/>
</dbReference>
<evidence type="ECO:0000259" key="5">
    <source>
        <dbReference type="PROSITE" id="PS50902"/>
    </source>
</evidence>
<dbReference type="Gene3D" id="3.40.50.360">
    <property type="match status" value="1"/>
</dbReference>
<dbReference type="Proteomes" id="UP000194841">
    <property type="component" value="Unassembled WGS sequence"/>
</dbReference>
<dbReference type="InterPro" id="IPR001094">
    <property type="entry name" value="Flavdoxin-like"/>
</dbReference>
<feature type="domain" description="Flavodoxin-like" evidence="5">
    <location>
        <begin position="4"/>
        <end position="144"/>
    </location>
</feature>
<dbReference type="GO" id="GO:0010181">
    <property type="term" value="F:FMN binding"/>
    <property type="evidence" value="ECO:0007669"/>
    <property type="project" value="InterPro"/>
</dbReference>